<evidence type="ECO:0000313" key="2">
    <source>
        <dbReference type="EMBL" id="GFD21395.1"/>
    </source>
</evidence>
<proteinExistence type="predicted"/>
<dbReference type="AlphaFoldDB" id="A0A699UDZ4"/>
<name>A0A699UDZ4_TANCI</name>
<organism evidence="2">
    <name type="scientific">Tanacetum cinerariifolium</name>
    <name type="common">Dalmatian daisy</name>
    <name type="synonym">Chrysanthemum cinerariifolium</name>
    <dbReference type="NCBI Taxonomy" id="118510"/>
    <lineage>
        <taxon>Eukaryota</taxon>
        <taxon>Viridiplantae</taxon>
        <taxon>Streptophyta</taxon>
        <taxon>Embryophyta</taxon>
        <taxon>Tracheophyta</taxon>
        <taxon>Spermatophyta</taxon>
        <taxon>Magnoliopsida</taxon>
        <taxon>eudicotyledons</taxon>
        <taxon>Gunneridae</taxon>
        <taxon>Pentapetalae</taxon>
        <taxon>asterids</taxon>
        <taxon>campanulids</taxon>
        <taxon>Asterales</taxon>
        <taxon>Asteraceae</taxon>
        <taxon>Asteroideae</taxon>
        <taxon>Anthemideae</taxon>
        <taxon>Anthemidinae</taxon>
        <taxon>Tanacetum</taxon>
    </lineage>
</organism>
<accession>A0A699UDZ4</accession>
<comment type="caution">
    <text evidence="2">The sequence shown here is derived from an EMBL/GenBank/DDBJ whole genome shotgun (WGS) entry which is preliminary data.</text>
</comment>
<dbReference type="EMBL" id="BKCJ011329425">
    <property type="protein sequence ID" value="GFD21395.1"/>
    <property type="molecule type" value="Genomic_DNA"/>
</dbReference>
<feature type="non-terminal residue" evidence="2">
    <location>
        <position position="1"/>
    </location>
</feature>
<feature type="compositionally biased region" description="Acidic residues" evidence="1">
    <location>
        <begin position="66"/>
        <end position="107"/>
    </location>
</feature>
<reference evidence="2" key="1">
    <citation type="journal article" date="2019" name="Sci. Rep.">
        <title>Draft genome of Tanacetum cinerariifolium, the natural source of mosquito coil.</title>
        <authorList>
            <person name="Yamashiro T."/>
            <person name="Shiraishi A."/>
            <person name="Satake H."/>
            <person name="Nakayama K."/>
        </authorList>
    </citation>
    <scope>NUCLEOTIDE SEQUENCE</scope>
</reference>
<gene>
    <name evidence="2" type="ORF">Tci_893364</name>
</gene>
<sequence>RTWESFNRKLILVFSLAMHRKRSKTQFYVSHASGSGAHEGTGVSPGVSDVPTYGSDDEQISWKSSDDDEDDDDANNQGDNDEDDDDNQGDDAQDDDNEQTESDNDGDDFVHPKLSTFDEEERHNEKQDEEEEGSYMRVQTPSYFEYTNDEGYDDVTQGDNVKEEKL</sequence>
<feature type="region of interest" description="Disordered" evidence="1">
    <location>
        <begin position="28"/>
        <end position="166"/>
    </location>
</feature>
<feature type="non-terminal residue" evidence="2">
    <location>
        <position position="166"/>
    </location>
</feature>
<evidence type="ECO:0000256" key="1">
    <source>
        <dbReference type="SAM" id="MobiDB-lite"/>
    </source>
</evidence>
<protein>
    <submittedName>
        <fullName evidence="2">Uncharacterized protein</fullName>
    </submittedName>
</protein>